<evidence type="ECO:0000313" key="2">
    <source>
        <dbReference type="EMBL" id="KRM11954.1"/>
    </source>
</evidence>
<gene>
    <name evidence="2" type="ORF">FD41_GL001130</name>
</gene>
<dbReference type="PANTHER" id="PTHR39426">
    <property type="entry name" value="HOMOLOGY TO DEATH-ON-CURING PROTEIN OF PHAGE P1"/>
    <property type="match status" value="1"/>
</dbReference>
<dbReference type="Pfam" id="PF02661">
    <property type="entry name" value="Fic"/>
    <property type="match status" value="1"/>
</dbReference>
<name>A0A0R1W311_9LACO</name>
<accession>A0A0R1W311</accession>
<feature type="domain" description="Fido" evidence="1">
    <location>
        <begin position="78"/>
        <end position="200"/>
    </location>
</feature>
<dbReference type="InterPro" id="IPR003812">
    <property type="entry name" value="Fido"/>
</dbReference>
<comment type="caution">
    <text evidence="2">The sequence shown here is derived from an EMBL/GenBank/DDBJ whole genome shotgun (WGS) entry which is preliminary data.</text>
</comment>
<dbReference type="InterPro" id="IPR053737">
    <property type="entry name" value="Type_II_TA_Toxin"/>
</dbReference>
<dbReference type="AlphaFoldDB" id="A0A0R1W311"/>
<sequence>MEEILLDTDGYLLMSNGGNNEEVDEFLLAMRHTLNINDDKNGMQLIIGKKGKGYMLSLLSEDRIIQNSMVLPFPQTNLKLEDFIELNERAEKMILKEEWLYGLKDRAGLEQVIGTVNQVVFNYELHPTITDKAAYLWYAIATKQLFNNGNKRTAFLSALSFLRINFYNLDMLAPKKLYDITLDVANKKISEHQLKDFILEHIYVDYKTLEDILEDN</sequence>
<dbReference type="EMBL" id="AZFY01000017">
    <property type="protein sequence ID" value="KRM11954.1"/>
    <property type="molecule type" value="Genomic_DNA"/>
</dbReference>
<evidence type="ECO:0000259" key="1">
    <source>
        <dbReference type="PROSITE" id="PS51459"/>
    </source>
</evidence>
<organism evidence="2 3">
    <name type="scientific">Lentilactobacillus farraginis DSM 18382 = JCM 14108</name>
    <dbReference type="NCBI Taxonomy" id="1423743"/>
    <lineage>
        <taxon>Bacteria</taxon>
        <taxon>Bacillati</taxon>
        <taxon>Bacillota</taxon>
        <taxon>Bacilli</taxon>
        <taxon>Lactobacillales</taxon>
        <taxon>Lactobacillaceae</taxon>
        <taxon>Lentilactobacillus</taxon>
    </lineage>
</organism>
<dbReference type="InterPro" id="IPR006440">
    <property type="entry name" value="Doc"/>
</dbReference>
<reference evidence="2 3" key="1">
    <citation type="journal article" date="2015" name="Genome Announc.">
        <title>Expanding the biotechnology potential of lactobacilli through comparative genomics of 213 strains and associated genera.</title>
        <authorList>
            <person name="Sun Z."/>
            <person name="Harris H.M."/>
            <person name="McCann A."/>
            <person name="Guo C."/>
            <person name="Argimon S."/>
            <person name="Zhang W."/>
            <person name="Yang X."/>
            <person name="Jeffery I.B."/>
            <person name="Cooney J.C."/>
            <person name="Kagawa T.F."/>
            <person name="Liu W."/>
            <person name="Song Y."/>
            <person name="Salvetti E."/>
            <person name="Wrobel A."/>
            <person name="Rasinkangas P."/>
            <person name="Parkhill J."/>
            <person name="Rea M.C."/>
            <person name="O'Sullivan O."/>
            <person name="Ritari J."/>
            <person name="Douillard F.P."/>
            <person name="Paul Ross R."/>
            <person name="Yang R."/>
            <person name="Briner A.E."/>
            <person name="Felis G.E."/>
            <person name="de Vos W.M."/>
            <person name="Barrangou R."/>
            <person name="Klaenhammer T.R."/>
            <person name="Caufield P.W."/>
            <person name="Cui Y."/>
            <person name="Zhang H."/>
            <person name="O'Toole P.W."/>
        </authorList>
    </citation>
    <scope>NUCLEOTIDE SEQUENCE [LARGE SCALE GENOMIC DNA]</scope>
    <source>
        <strain evidence="2 3">DSM 18382</strain>
    </source>
</reference>
<dbReference type="GO" id="GO:0016301">
    <property type="term" value="F:kinase activity"/>
    <property type="evidence" value="ECO:0007669"/>
    <property type="project" value="InterPro"/>
</dbReference>
<dbReference type="PROSITE" id="PS51459">
    <property type="entry name" value="FIDO"/>
    <property type="match status" value="1"/>
</dbReference>
<dbReference type="Gene3D" id="1.20.120.1870">
    <property type="entry name" value="Fic/DOC protein, Fido domain"/>
    <property type="match status" value="1"/>
</dbReference>
<keyword evidence="3" id="KW-1185">Reference proteome</keyword>
<dbReference type="NCBIfam" id="TIGR01550">
    <property type="entry name" value="DOC_P1"/>
    <property type="match status" value="1"/>
</dbReference>
<dbReference type="PANTHER" id="PTHR39426:SF1">
    <property type="entry name" value="HOMOLOGY TO DEATH-ON-CURING PROTEIN OF PHAGE P1"/>
    <property type="match status" value="1"/>
</dbReference>
<evidence type="ECO:0000313" key="3">
    <source>
        <dbReference type="Proteomes" id="UP000051966"/>
    </source>
</evidence>
<proteinExistence type="predicted"/>
<dbReference type="PATRIC" id="fig|1423743.5.peg.1166"/>
<dbReference type="Proteomes" id="UP000051966">
    <property type="component" value="Unassembled WGS sequence"/>
</dbReference>
<protein>
    <recommendedName>
        <fullName evidence="1">Fido domain-containing protein</fullName>
    </recommendedName>
</protein>